<keyword evidence="2" id="KW-1185">Reference proteome</keyword>
<evidence type="ECO:0000313" key="2">
    <source>
        <dbReference type="Proteomes" id="UP000002640"/>
    </source>
</evidence>
<gene>
    <name evidence="1" type="ORF">PHYSODRAFT_300607</name>
</gene>
<dbReference type="Proteomes" id="UP000002640">
    <property type="component" value="Unassembled WGS sequence"/>
</dbReference>
<sequence length="148" mass="16625">MPPESSGMTMMRMFVQELPSCDRRYMRDICMETGRAAFDLLGGYPTAHVERIAKNAEHLNLARTLIEEIRPKSVYPCLTHRQLSVTSPFTTMEVEVEVVVGTITFEFLAVDATRAGTNSLDALQAAYHQARNIFVLASTSFTLDRTTF</sequence>
<proteinExistence type="predicted"/>
<name>G4ZGT3_PHYSP</name>
<accession>G4ZGT3</accession>
<dbReference type="RefSeq" id="XP_009526640.1">
    <property type="nucleotide sequence ID" value="XM_009528345.1"/>
</dbReference>
<dbReference type="InParanoid" id="G4ZGT3"/>
<organism evidence="1 2">
    <name type="scientific">Phytophthora sojae (strain P6497)</name>
    <name type="common">Soybean stem and root rot agent</name>
    <name type="synonym">Phytophthora megasperma f. sp. glycines</name>
    <dbReference type="NCBI Taxonomy" id="1094619"/>
    <lineage>
        <taxon>Eukaryota</taxon>
        <taxon>Sar</taxon>
        <taxon>Stramenopiles</taxon>
        <taxon>Oomycota</taxon>
        <taxon>Peronosporomycetes</taxon>
        <taxon>Peronosporales</taxon>
        <taxon>Peronosporaceae</taxon>
        <taxon>Phytophthora</taxon>
    </lineage>
</organism>
<evidence type="ECO:0000313" key="1">
    <source>
        <dbReference type="EMBL" id="EGZ17582.1"/>
    </source>
</evidence>
<dbReference type="EMBL" id="JH159154">
    <property type="protein sequence ID" value="EGZ17582.1"/>
    <property type="molecule type" value="Genomic_DNA"/>
</dbReference>
<dbReference type="AlphaFoldDB" id="G4ZGT3"/>
<protein>
    <submittedName>
        <fullName evidence="1">Uncharacterized protein</fullName>
    </submittedName>
</protein>
<dbReference type="SMR" id="G4ZGT3"/>
<reference evidence="1 2" key="1">
    <citation type="journal article" date="2006" name="Science">
        <title>Phytophthora genome sequences uncover evolutionary origins and mechanisms of pathogenesis.</title>
        <authorList>
            <person name="Tyler B.M."/>
            <person name="Tripathy S."/>
            <person name="Zhang X."/>
            <person name="Dehal P."/>
            <person name="Jiang R.H."/>
            <person name="Aerts A."/>
            <person name="Arredondo F.D."/>
            <person name="Baxter L."/>
            <person name="Bensasson D."/>
            <person name="Beynon J.L."/>
            <person name="Chapman J."/>
            <person name="Damasceno C.M."/>
            <person name="Dorrance A.E."/>
            <person name="Dou D."/>
            <person name="Dickerman A.W."/>
            <person name="Dubchak I.L."/>
            <person name="Garbelotto M."/>
            <person name="Gijzen M."/>
            <person name="Gordon S.G."/>
            <person name="Govers F."/>
            <person name="Grunwald N.J."/>
            <person name="Huang W."/>
            <person name="Ivors K.L."/>
            <person name="Jones R.W."/>
            <person name="Kamoun S."/>
            <person name="Krampis K."/>
            <person name="Lamour K.H."/>
            <person name="Lee M.K."/>
            <person name="McDonald W.H."/>
            <person name="Medina M."/>
            <person name="Meijer H.J."/>
            <person name="Nordberg E.K."/>
            <person name="Maclean D.J."/>
            <person name="Ospina-Giraldo M.D."/>
            <person name="Morris P.F."/>
            <person name="Phuntumart V."/>
            <person name="Putnam N.H."/>
            <person name="Rash S."/>
            <person name="Rose J.K."/>
            <person name="Sakihama Y."/>
            <person name="Salamov A.A."/>
            <person name="Savidor A."/>
            <person name="Scheuring C.F."/>
            <person name="Smith B.M."/>
            <person name="Sobral B.W."/>
            <person name="Terry A."/>
            <person name="Torto-Alalibo T.A."/>
            <person name="Win J."/>
            <person name="Xu Z."/>
            <person name="Zhang H."/>
            <person name="Grigoriev I.V."/>
            <person name="Rokhsar D.S."/>
            <person name="Boore J.L."/>
        </authorList>
    </citation>
    <scope>NUCLEOTIDE SEQUENCE [LARGE SCALE GENOMIC DNA]</scope>
    <source>
        <strain evidence="1 2">P6497</strain>
    </source>
</reference>
<dbReference type="KEGG" id="psoj:PHYSODRAFT_300607"/>
<dbReference type="GeneID" id="20641882"/>